<keyword evidence="14" id="KW-1185">Reference proteome</keyword>
<dbReference type="InterPro" id="IPR007695">
    <property type="entry name" value="DNA_mismatch_repair_MutS-lik_N"/>
</dbReference>
<feature type="domain" description="DNA mismatch repair proteins mutS family" evidence="12">
    <location>
        <begin position="678"/>
        <end position="694"/>
    </location>
</feature>
<evidence type="ECO:0000256" key="1">
    <source>
        <dbReference type="ARBA" id="ARBA00006271"/>
    </source>
</evidence>
<dbReference type="GO" id="GO:0005829">
    <property type="term" value="C:cytosol"/>
    <property type="evidence" value="ECO:0007669"/>
    <property type="project" value="TreeGrafter"/>
</dbReference>
<dbReference type="InterPro" id="IPR007861">
    <property type="entry name" value="DNA_mismatch_repair_MutS_clamp"/>
</dbReference>
<dbReference type="InterPro" id="IPR007696">
    <property type="entry name" value="DNA_mismatch_repair_MutS_core"/>
</dbReference>
<evidence type="ECO:0000256" key="2">
    <source>
        <dbReference type="ARBA" id="ARBA00021982"/>
    </source>
</evidence>
<dbReference type="InterPro" id="IPR005748">
    <property type="entry name" value="DNA_mismatch_repair_MutS"/>
</dbReference>
<keyword evidence="6 9" id="KW-0238">DNA-binding</keyword>
<dbReference type="CDD" id="cd03284">
    <property type="entry name" value="ABC_MutS1"/>
    <property type="match status" value="1"/>
</dbReference>
<dbReference type="GO" id="GO:0003684">
    <property type="term" value="F:damaged DNA binding"/>
    <property type="evidence" value="ECO:0007669"/>
    <property type="project" value="UniProtKB-UniRule"/>
</dbReference>
<dbReference type="EMBL" id="BAABLX010000076">
    <property type="protein sequence ID" value="GAA4958441.1"/>
    <property type="molecule type" value="Genomic_DNA"/>
</dbReference>
<dbReference type="Gene3D" id="3.30.420.110">
    <property type="entry name" value="MutS, connector domain"/>
    <property type="match status" value="1"/>
</dbReference>
<feature type="binding site" evidence="9">
    <location>
        <begin position="604"/>
        <end position="611"/>
    </location>
    <ligand>
        <name>ATP</name>
        <dbReference type="ChEBI" id="CHEBI:30616"/>
    </ligand>
</feature>
<dbReference type="FunFam" id="3.40.1170.10:FF:000001">
    <property type="entry name" value="DNA mismatch repair protein MutS"/>
    <property type="match status" value="1"/>
</dbReference>
<evidence type="ECO:0000256" key="6">
    <source>
        <dbReference type="ARBA" id="ARBA00023125"/>
    </source>
</evidence>
<organism evidence="13 14">
    <name type="scientific">Halioxenophilus aromaticivorans</name>
    <dbReference type="NCBI Taxonomy" id="1306992"/>
    <lineage>
        <taxon>Bacteria</taxon>
        <taxon>Pseudomonadati</taxon>
        <taxon>Pseudomonadota</taxon>
        <taxon>Gammaproteobacteria</taxon>
        <taxon>Alteromonadales</taxon>
        <taxon>Alteromonadaceae</taxon>
        <taxon>Halioxenophilus</taxon>
    </lineage>
</organism>
<dbReference type="SUPFAM" id="SSF48334">
    <property type="entry name" value="DNA repair protein MutS, domain III"/>
    <property type="match status" value="1"/>
</dbReference>
<dbReference type="Gene3D" id="6.10.140.430">
    <property type="match status" value="1"/>
</dbReference>
<keyword evidence="7 9" id="KW-0234">DNA repair</keyword>
<dbReference type="GO" id="GO:0140664">
    <property type="term" value="F:ATP-dependent DNA damage sensor activity"/>
    <property type="evidence" value="ECO:0007669"/>
    <property type="project" value="InterPro"/>
</dbReference>
<dbReference type="InterPro" id="IPR016151">
    <property type="entry name" value="DNA_mismatch_repair_MutS_N"/>
</dbReference>
<dbReference type="Pfam" id="PF05190">
    <property type="entry name" value="MutS_IV"/>
    <property type="match status" value="1"/>
</dbReference>
<evidence type="ECO:0000256" key="10">
    <source>
        <dbReference type="RuleBase" id="RU003756"/>
    </source>
</evidence>
<dbReference type="NCBIfam" id="NF003810">
    <property type="entry name" value="PRK05399.1"/>
    <property type="match status" value="1"/>
</dbReference>
<dbReference type="Pfam" id="PF01624">
    <property type="entry name" value="MutS_I"/>
    <property type="match status" value="1"/>
</dbReference>
<feature type="region of interest" description="Disordered" evidence="11">
    <location>
        <begin position="796"/>
        <end position="862"/>
    </location>
</feature>
<keyword evidence="5 9" id="KW-0067">ATP-binding</keyword>
<dbReference type="FunFam" id="3.40.50.300:FF:000283">
    <property type="entry name" value="DNA mismatch repair protein MutS"/>
    <property type="match status" value="1"/>
</dbReference>
<dbReference type="InterPro" id="IPR007860">
    <property type="entry name" value="DNA_mmatch_repair_MutS_con_dom"/>
</dbReference>
<evidence type="ECO:0000256" key="8">
    <source>
        <dbReference type="ARBA" id="ARBA00024647"/>
    </source>
</evidence>
<dbReference type="SUPFAM" id="SSF52540">
    <property type="entry name" value="P-loop containing nucleoside triphosphate hydrolases"/>
    <property type="match status" value="1"/>
</dbReference>
<proteinExistence type="inferred from homology"/>
<dbReference type="InterPro" id="IPR000432">
    <property type="entry name" value="DNA_mismatch_repair_MutS_C"/>
</dbReference>
<evidence type="ECO:0000259" key="12">
    <source>
        <dbReference type="PROSITE" id="PS00486"/>
    </source>
</evidence>
<dbReference type="SUPFAM" id="SSF53150">
    <property type="entry name" value="DNA repair protein MutS, domain II"/>
    <property type="match status" value="1"/>
</dbReference>
<dbReference type="InterPro" id="IPR036187">
    <property type="entry name" value="DNA_mismatch_repair_MutS_sf"/>
</dbReference>
<sequence>MMQQYLKIKAQHPYELVFYRMGDFYELFFDDAKKAAELLDVTLTARGKSAGEPIPMAGVPYHAAEGYLAKLVRMGESVAIAEQIGDPATSKGPVERKVVRVVTPGTVSDEALMDSSRDNLLVAVHEHDNSFGIASLDIGSGRFQVLEVVGLEAAGSEIQRLRPAELLMADSTATSPLAENQRGVRRRAPWEFDLETAERLLCQQFSTKDLSGFGCHEMHLALSAAGCLLAYAQETQRTALPHIKAISPEDRNEAVAMDSATRRNLELDINLNGSEEHTLLSVLNTCATAMGGRLLRRWLNRPIRQLAVLTARQDAVASLLDNYAYEAQHELLKNIGDLERILGRVALRSARPRDMSRLCRSLAVYPELQQALASHDSEHLKQLAVEVSEFPDLVDLLSRAIEENPPVVIREGGVIAAGYDSELDELRDLSSNAGQFLVDLETRERERTKISTLKVGYNRVHGYYIEISRGQSDGAPADYIRRQTLKNAERFITPELKAFEDKALSAKSRALAREKALYEELIERVSEDLSRLMTSAAAVSELDVLVCLAERAQNLNLSRPELTPTPGLDVVGGRHLVVEEVIDTPFVANDLSLDNNQRMLVVTGPNMGGKSTYMRQCALIALLAHIGSYIPAESGKIGIVDRIFTRIGSSDDLAGGRSTFMVEMTETANILHNATDRSLVLMDEIGRGTSTFDGLSLAWATAEYLAEKVRAFTLFATHYFELTQLPELLPGVANVHLDATEHNDDIVFLHRIQLGAASKSYGLQVAKLAGIPQHVLSAAQGHLERLESGQPVADVSAVATPPTKPKNTPSTAPQATPGTTLKTAPAPAACPDSRPAAAKPAPKSSPKAPDQPMQPDFFAAAPHPAVTELQALNLDDVTPRQALDLLYTLQGLTKQ</sequence>
<feature type="compositionally biased region" description="Low complexity" evidence="11">
    <location>
        <begin position="835"/>
        <end position="848"/>
    </location>
</feature>
<dbReference type="PIRSF" id="PIRSF037677">
    <property type="entry name" value="DNA_mis_repair_Msh6"/>
    <property type="match status" value="1"/>
</dbReference>
<feature type="compositionally biased region" description="Low complexity" evidence="11">
    <location>
        <begin position="799"/>
        <end position="813"/>
    </location>
</feature>
<dbReference type="FunFam" id="1.10.1420.10:FF:000002">
    <property type="entry name" value="DNA mismatch repair protein MutS"/>
    <property type="match status" value="1"/>
</dbReference>
<dbReference type="PANTHER" id="PTHR11361">
    <property type="entry name" value="DNA MISMATCH REPAIR PROTEIN MUTS FAMILY MEMBER"/>
    <property type="match status" value="1"/>
</dbReference>
<dbReference type="Pfam" id="PF05188">
    <property type="entry name" value="MutS_II"/>
    <property type="match status" value="1"/>
</dbReference>
<evidence type="ECO:0000256" key="9">
    <source>
        <dbReference type="HAMAP-Rule" id="MF_00096"/>
    </source>
</evidence>
<evidence type="ECO:0000313" key="14">
    <source>
        <dbReference type="Proteomes" id="UP001409585"/>
    </source>
</evidence>
<evidence type="ECO:0000313" key="13">
    <source>
        <dbReference type="EMBL" id="GAA4958441.1"/>
    </source>
</evidence>
<name>A0AAV3U8J1_9ALTE</name>
<dbReference type="NCBIfam" id="TIGR01070">
    <property type="entry name" value="mutS1"/>
    <property type="match status" value="1"/>
</dbReference>
<dbReference type="Pfam" id="PF05192">
    <property type="entry name" value="MutS_III"/>
    <property type="match status" value="1"/>
</dbReference>
<dbReference type="PROSITE" id="PS00486">
    <property type="entry name" value="DNA_MISMATCH_REPAIR_2"/>
    <property type="match status" value="1"/>
</dbReference>
<dbReference type="GO" id="GO:0006298">
    <property type="term" value="P:mismatch repair"/>
    <property type="evidence" value="ECO:0007669"/>
    <property type="project" value="UniProtKB-UniRule"/>
</dbReference>
<keyword evidence="3 9" id="KW-0547">Nucleotide-binding</keyword>
<gene>
    <name evidence="9 13" type="primary">mutS</name>
    <name evidence="13" type="ORF">GCM10025791_43920</name>
</gene>
<dbReference type="InterPro" id="IPR027417">
    <property type="entry name" value="P-loop_NTPase"/>
</dbReference>
<keyword evidence="4 9" id="KW-0227">DNA damage</keyword>
<comment type="similarity">
    <text evidence="1 9 10">Belongs to the DNA mismatch repair MutS family.</text>
</comment>
<comment type="function">
    <text evidence="8 9">This protein is involved in the repair of mismatches in DNA. It is possible that it carries out the mismatch recognition step. This protein has a weak ATPase activity.</text>
</comment>
<evidence type="ECO:0000256" key="5">
    <source>
        <dbReference type="ARBA" id="ARBA00022840"/>
    </source>
</evidence>
<protein>
    <recommendedName>
        <fullName evidence="2 9">DNA mismatch repair protein MutS</fullName>
    </recommendedName>
</protein>
<comment type="caution">
    <text evidence="13">The sequence shown here is derived from an EMBL/GenBank/DDBJ whole genome shotgun (WGS) entry which is preliminary data.</text>
</comment>
<dbReference type="InterPro" id="IPR036678">
    <property type="entry name" value="MutS_con_dom_sf"/>
</dbReference>
<dbReference type="GO" id="GO:0005524">
    <property type="term" value="F:ATP binding"/>
    <property type="evidence" value="ECO:0007669"/>
    <property type="project" value="UniProtKB-UniRule"/>
</dbReference>
<dbReference type="Gene3D" id="3.40.1170.10">
    <property type="entry name" value="DNA repair protein MutS, domain I"/>
    <property type="match status" value="1"/>
</dbReference>
<dbReference type="SUPFAM" id="SSF55271">
    <property type="entry name" value="DNA repair protein MutS, domain I"/>
    <property type="match status" value="1"/>
</dbReference>
<accession>A0AAV3U8J1</accession>
<dbReference type="Proteomes" id="UP001409585">
    <property type="component" value="Unassembled WGS sequence"/>
</dbReference>
<dbReference type="AlphaFoldDB" id="A0AAV3U8J1"/>
<reference evidence="14" key="1">
    <citation type="journal article" date="2019" name="Int. J. Syst. Evol. Microbiol.">
        <title>The Global Catalogue of Microorganisms (GCM) 10K type strain sequencing project: providing services to taxonomists for standard genome sequencing and annotation.</title>
        <authorList>
            <consortium name="The Broad Institute Genomics Platform"/>
            <consortium name="The Broad Institute Genome Sequencing Center for Infectious Disease"/>
            <person name="Wu L."/>
            <person name="Ma J."/>
        </authorList>
    </citation>
    <scope>NUCLEOTIDE SEQUENCE [LARGE SCALE GENOMIC DNA]</scope>
    <source>
        <strain evidence="14">JCM 19134</strain>
    </source>
</reference>
<dbReference type="SMART" id="SM00533">
    <property type="entry name" value="MUTSd"/>
    <property type="match status" value="1"/>
</dbReference>
<dbReference type="Gene3D" id="3.40.50.300">
    <property type="entry name" value="P-loop containing nucleotide triphosphate hydrolases"/>
    <property type="match status" value="1"/>
</dbReference>
<evidence type="ECO:0000256" key="3">
    <source>
        <dbReference type="ARBA" id="ARBA00022741"/>
    </source>
</evidence>
<dbReference type="HAMAP" id="MF_00096">
    <property type="entry name" value="MutS"/>
    <property type="match status" value="1"/>
</dbReference>
<dbReference type="PANTHER" id="PTHR11361:SF34">
    <property type="entry name" value="DNA MISMATCH REPAIR PROTEIN MSH1, MITOCHONDRIAL"/>
    <property type="match status" value="1"/>
</dbReference>
<dbReference type="GO" id="GO:0030983">
    <property type="term" value="F:mismatched DNA binding"/>
    <property type="evidence" value="ECO:0007669"/>
    <property type="project" value="InterPro"/>
</dbReference>
<dbReference type="InterPro" id="IPR017261">
    <property type="entry name" value="DNA_mismatch_repair_MutS/MSH"/>
</dbReference>
<evidence type="ECO:0000256" key="11">
    <source>
        <dbReference type="SAM" id="MobiDB-lite"/>
    </source>
</evidence>
<dbReference type="InterPro" id="IPR045076">
    <property type="entry name" value="MutS"/>
</dbReference>
<dbReference type="Pfam" id="PF00488">
    <property type="entry name" value="MutS_V"/>
    <property type="match status" value="1"/>
</dbReference>
<evidence type="ECO:0000256" key="7">
    <source>
        <dbReference type="ARBA" id="ARBA00023204"/>
    </source>
</evidence>
<evidence type="ECO:0000256" key="4">
    <source>
        <dbReference type="ARBA" id="ARBA00022763"/>
    </source>
</evidence>
<dbReference type="Gene3D" id="1.10.1420.10">
    <property type="match status" value="2"/>
</dbReference>
<dbReference type="SMART" id="SM00534">
    <property type="entry name" value="MUTSac"/>
    <property type="match status" value="1"/>
</dbReference>